<comment type="caution">
    <text evidence="2">The sequence shown here is derived from an EMBL/GenBank/DDBJ whole genome shotgun (WGS) entry which is preliminary data.</text>
</comment>
<dbReference type="GO" id="GO:0046975">
    <property type="term" value="F:histone H3K36 methyltransferase activity"/>
    <property type="evidence" value="ECO:0007669"/>
    <property type="project" value="TreeGrafter"/>
</dbReference>
<dbReference type="Proteomes" id="UP000663838">
    <property type="component" value="Unassembled WGS sequence"/>
</dbReference>
<evidence type="ECO:0000259" key="1">
    <source>
        <dbReference type="Pfam" id="PF17906"/>
    </source>
</evidence>
<dbReference type="GO" id="GO:0000729">
    <property type="term" value="P:DNA double-strand break processing"/>
    <property type="evidence" value="ECO:0007669"/>
    <property type="project" value="TreeGrafter"/>
</dbReference>
<dbReference type="PANTHER" id="PTHR46060">
    <property type="entry name" value="MARINER MOS1 TRANSPOSASE-LIKE PROTEIN"/>
    <property type="match status" value="1"/>
</dbReference>
<dbReference type="GO" id="GO:0003690">
    <property type="term" value="F:double-stranded DNA binding"/>
    <property type="evidence" value="ECO:0007669"/>
    <property type="project" value="TreeGrafter"/>
</dbReference>
<dbReference type="GO" id="GO:0000793">
    <property type="term" value="C:condensed chromosome"/>
    <property type="evidence" value="ECO:0007669"/>
    <property type="project" value="TreeGrafter"/>
</dbReference>
<proteinExistence type="predicted"/>
<organism evidence="2 3">
    <name type="scientific">Rotaria socialis</name>
    <dbReference type="NCBI Taxonomy" id="392032"/>
    <lineage>
        <taxon>Eukaryota</taxon>
        <taxon>Metazoa</taxon>
        <taxon>Spiralia</taxon>
        <taxon>Gnathifera</taxon>
        <taxon>Rotifera</taxon>
        <taxon>Eurotatoria</taxon>
        <taxon>Bdelloidea</taxon>
        <taxon>Philodinida</taxon>
        <taxon>Philodinidae</taxon>
        <taxon>Rotaria</taxon>
    </lineage>
</organism>
<gene>
    <name evidence="2" type="ORF">TOA249_LOCUS28900</name>
</gene>
<dbReference type="InterPro" id="IPR052709">
    <property type="entry name" value="Transposase-MT_Hybrid"/>
</dbReference>
<dbReference type="InterPro" id="IPR036388">
    <property type="entry name" value="WH-like_DNA-bd_sf"/>
</dbReference>
<dbReference type="PANTHER" id="PTHR46060:SF2">
    <property type="entry name" value="HISTONE-LYSINE N-METHYLTRANSFERASE SETMAR"/>
    <property type="match status" value="1"/>
</dbReference>
<dbReference type="Gene3D" id="1.10.10.1450">
    <property type="match status" value="1"/>
</dbReference>
<dbReference type="GO" id="GO:0035861">
    <property type="term" value="C:site of double-strand break"/>
    <property type="evidence" value="ECO:0007669"/>
    <property type="project" value="TreeGrafter"/>
</dbReference>
<dbReference type="GO" id="GO:0015074">
    <property type="term" value="P:DNA integration"/>
    <property type="evidence" value="ECO:0007669"/>
    <property type="project" value="TreeGrafter"/>
</dbReference>
<dbReference type="GO" id="GO:0044774">
    <property type="term" value="P:mitotic DNA integrity checkpoint signaling"/>
    <property type="evidence" value="ECO:0007669"/>
    <property type="project" value="TreeGrafter"/>
</dbReference>
<evidence type="ECO:0000313" key="3">
    <source>
        <dbReference type="Proteomes" id="UP000663838"/>
    </source>
</evidence>
<sequence length="152" mass="17735">MNADHETEMNLSRREIRGLLLLEFLLDHKTAEATNNICRTMGQDIISTRTAQRRLNQLNSGNFELDDSSRSGRPVEVDLDRLKQLIEDDPRLTTRCLAEKLGCSHTTVETYLNKLGKTWKYGVWIPHKLSAHQLQYRIDIYLDLLTSHRHYE</sequence>
<name>A0A821TPP3_9BILA</name>
<dbReference type="GO" id="GO:0006303">
    <property type="term" value="P:double-strand break repair via nonhomologous end joining"/>
    <property type="evidence" value="ECO:0007669"/>
    <property type="project" value="TreeGrafter"/>
</dbReference>
<dbReference type="GO" id="GO:0044547">
    <property type="term" value="F:DNA topoisomerase binding"/>
    <property type="evidence" value="ECO:0007669"/>
    <property type="project" value="TreeGrafter"/>
</dbReference>
<protein>
    <recommendedName>
        <fullName evidence="1">Mos1 transposase HTH domain-containing protein</fullName>
    </recommendedName>
</protein>
<reference evidence="2" key="1">
    <citation type="submission" date="2021-02" db="EMBL/GenBank/DDBJ databases">
        <authorList>
            <person name="Nowell W R."/>
        </authorList>
    </citation>
    <scope>NUCLEOTIDE SEQUENCE</scope>
</reference>
<dbReference type="Gene3D" id="1.10.10.10">
    <property type="entry name" value="Winged helix-like DNA-binding domain superfamily/Winged helix DNA-binding domain"/>
    <property type="match status" value="1"/>
</dbReference>
<dbReference type="GO" id="GO:0003697">
    <property type="term" value="F:single-stranded DNA binding"/>
    <property type="evidence" value="ECO:0007669"/>
    <property type="project" value="TreeGrafter"/>
</dbReference>
<dbReference type="AlphaFoldDB" id="A0A821TPP3"/>
<dbReference type="InterPro" id="IPR041426">
    <property type="entry name" value="Mos1_HTH"/>
</dbReference>
<dbReference type="GO" id="GO:0005634">
    <property type="term" value="C:nucleus"/>
    <property type="evidence" value="ECO:0007669"/>
    <property type="project" value="TreeGrafter"/>
</dbReference>
<dbReference type="GO" id="GO:0031297">
    <property type="term" value="P:replication fork processing"/>
    <property type="evidence" value="ECO:0007669"/>
    <property type="project" value="TreeGrafter"/>
</dbReference>
<accession>A0A821TPP3</accession>
<feature type="domain" description="Mos1 transposase HTH" evidence="1">
    <location>
        <begin position="13"/>
        <end position="62"/>
    </location>
</feature>
<dbReference type="Pfam" id="PF17906">
    <property type="entry name" value="HTH_48"/>
    <property type="match status" value="1"/>
</dbReference>
<evidence type="ECO:0000313" key="2">
    <source>
        <dbReference type="EMBL" id="CAF4876380.1"/>
    </source>
</evidence>
<dbReference type="GO" id="GO:0042800">
    <property type="term" value="F:histone H3K4 methyltransferase activity"/>
    <property type="evidence" value="ECO:0007669"/>
    <property type="project" value="TreeGrafter"/>
</dbReference>
<dbReference type="GO" id="GO:0000014">
    <property type="term" value="F:single-stranded DNA endodeoxyribonuclease activity"/>
    <property type="evidence" value="ECO:0007669"/>
    <property type="project" value="TreeGrafter"/>
</dbReference>
<dbReference type="EMBL" id="CAJOBS010004203">
    <property type="protein sequence ID" value="CAF4876380.1"/>
    <property type="molecule type" value="Genomic_DNA"/>
</dbReference>